<reference evidence="1 2" key="1">
    <citation type="submission" date="2020-09" db="EMBL/GenBank/DDBJ databases">
        <authorList>
            <person name="Ashkenazy H."/>
        </authorList>
    </citation>
    <scope>NUCLEOTIDE SEQUENCE [LARGE SCALE GENOMIC DNA]</scope>
    <source>
        <strain evidence="2">cv. Cdm-0</strain>
    </source>
</reference>
<name>A0A7G2EK95_ARATH</name>
<gene>
    <name evidence="1" type="ORF">AT9943_LOCUS10783</name>
</gene>
<evidence type="ECO:0000313" key="1">
    <source>
        <dbReference type="EMBL" id="CAD5322797.1"/>
    </source>
</evidence>
<protein>
    <submittedName>
        <fullName evidence="1">(thale cress) hypothetical protein</fullName>
    </submittedName>
</protein>
<evidence type="ECO:0000313" key="2">
    <source>
        <dbReference type="Proteomes" id="UP000516314"/>
    </source>
</evidence>
<dbReference type="AlphaFoldDB" id="A0A7G2EK95"/>
<organism evidence="1 2">
    <name type="scientific">Arabidopsis thaliana</name>
    <name type="common">Mouse-ear cress</name>
    <dbReference type="NCBI Taxonomy" id="3702"/>
    <lineage>
        <taxon>Eukaryota</taxon>
        <taxon>Viridiplantae</taxon>
        <taxon>Streptophyta</taxon>
        <taxon>Embryophyta</taxon>
        <taxon>Tracheophyta</taxon>
        <taxon>Spermatophyta</taxon>
        <taxon>Magnoliopsida</taxon>
        <taxon>eudicotyledons</taxon>
        <taxon>Gunneridae</taxon>
        <taxon>Pentapetalae</taxon>
        <taxon>rosids</taxon>
        <taxon>malvids</taxon>
        <taxon>Brassicales</taxon>
        <taxon>Brassicaceae</taxon>
        <taxon>Camelineae</taxon>
        <taxon>Arabidopsis</taxon>
    </lineage>
</organism>
<accession>A0A7G2EK95</accession>
<dbReference type="Proteomes" id="UP000516314">
    <property type="component" value="Chromosome 3"/>
</dbReference>
<dbReference type="EMBL" id="LR881468">
    <property type="protein sequence ID" value="CAD5322797.1"/>
    <property type="molecule type" value="Genomic_DNA"/>
</dbReference>
<proteinExistence type="predicted"/>
<sequence length="61" mass="7032">MKSAANCKGHVDDHLKPAMTALKDLWNLFLRETRSSYLLEVNSATFTWSIIVTEETHYSIF</sequence>